<evidence type="ECO:0000259" key="2">
    <source>
        <dbReference type="Pfam" id="PF18293"/>
    </source>
</evidence>
<feature type="compositionally biased region" description="Polar residues" evidence="1">
    <location>
        <begin position="141"/>
        <end position="154"/>
    </location>
</feature>
<comment type="caution">
    <text evidence="3">The sequence shown here is derived from an EMBL/GenBank/DDBJ whole genome shotgun (WGS) entry which is preliminary data.</text>
</comment>
<feature type="region of interest" description="Disordered" evidence="1">
    <location>
        <begin position="350"/>
        <end position="381"/>
    </location>
</feature>
<gene>
    <name evidence="3" type="ORF">PMAYCL1PPCAC_32873</name>
</gene>
<proteinExistence type="predicted"/>
<reference evidence="4" key="1">
    <citation type="submission" date="2022-10" db="EMBL/GenBank/DDBJ databases">
        <title>Genome assembly of Pristionchus species.</title>
        <authorList>
            <person name="Yoshida K."/>
            <person name="Sommer R.J."/>
        </authorList>
    </citation>
    <scope>NUCLEOTIDE SEQUENCE [LARGE SCALE GENOMIC DNA]</scope>
    <source>
        <strain evidence="4">RS5460</strain>
    </source>
</reference>
<dbReference type="EMBL" id="BTRK01000006">
    <property type="protein sequence ID" value="GMR62678.1"/>
    <property type="molecule type" value="Genomic_DNA"/>
</dbReference>
<accession>A0AAN5DG86</accession>
<feature type="domain" description="Caprin-1 dimerization" evidence="2">
    <location>
        <begin position="1"/>
        <end position="96"/>
    </location>
</feature>
<name>A0AAN5DG86_9BILA</name>
<evidence type="ECO:0000313" key="3">
    <source>
        <dbReference type="EMBL" id="GMR62678.1"/>
    </source>
</evidence>
<dbReference type="Pfam" id="PF18293">
    <property type="entry name" value="Caprin-1_dimer"/>
    <property type="match status" value="1"/>
</dbReference>
<dbReference type="InterPro" id="IPR041637">
    <property type="entry name" value="Caprin-1_dimer"/>
</dbReference>
<feature type="region of interest" description="Disordered" evidence="1">
    <location>
        <begin position="240"/>
        <end position="267"/>
    </location>
</feature>
<feature type="non-terminal residue" evidence="3">
    <location>
        <position position="1"/>
    </location>
</feature>
<keyword evidence="4" id="KW-1185">Reference proteome</keyword>
<feature type="compositionally biased region" description="Basic and acidic residues" evidence="1">
    <location>
        <begin position="104"/>
        <end position="130"/>
    </location>
</feature>
<protein>
    <recommendedName>
        <fullName evidence="2">Caprin-1 dimerization domain-containing protein</fullName>
    </recommendedName>
</protein>
<feature type="region of interest" description="Disordered" evidence="1">
    <location>
        <begin position="100"/>
        <end position="163"/>
    </location>
</feature>
<dbReference type="AlphaFoldDB" id="A0AAN5DG86"/>
<dbReference type="Proteomes" id="UP001328107">
    <property type="component" value="Unassembled WGS sequence"/>
</dbReference>
<evidence type="ECO:0000256" key="1">
    <source>
        <dbReference type="SAM" id="MobiDB-lite"/>
    </source>
</evidence>
<feature type="compositionally biased region" description="Low complexity" evidence="1">
    <location>
        <begin position="246"/>
        <end position="255"/>
    </location>
</feature>
<evidence type="ECO:0000313" key="4">
    <source>
        <dbReference type="Proteomes" id="UP001328107"/>
    </source>
</evidence>
<organism evidence="3 4">
    <name type="scientific">Pristionchus mayeri</name>
    <dbReference type="NCBI Taxonomy" id="1317129"/>
    <lineage>
        <taxon>Eukaryota</taxon>
        <taxon>Metazoa</taxon>
        <taxon>Ecdysozoa</taxon>
        <taxon>Nematoda</taxon>
        <taxon>Chromadorea</taxon>
        <taxon>Rhabditida</taxon>
        <taxon>Rhabditina</taxon>
        <taxon>Diplogasteromorpha</taxon>
        <taxon>Diplogasteroidea</taxon>
        <taxon>Neodiplogasteridae</taxon>
        <taxon>Pristionchus</taxon>
    </lineage>
</organism>
<sequence>ILHAQEILQHIGRPIVRKSFDEGEFGAPKLTDEEFAVLGELQKLFDVTTEGCRDNNEFKKRTEDAATELYQILRDKKDEDNRRTLLNKIIGSEYFENLQQNTASKKEKKDKKRVERTEEERKKKIDDPNRPKSPPVKFLSSPGSTLSRVPSTSFGYDDSLPHPNHLFNGPAALPTMTTPPGLQRLQPQPMHMQQLQQPQPPPFIMAPPPHLAHMMQQMQHMQQVNTFMPTGPREPWEVAGAGGSGLKSSPSGSGSVTPNDHGRAPMRERNFDYRRPPMLNNFNQLGGMMNHPPFGIQFANGMQFPPNGFLPMPNQRFPMGPLTNGMGALGIGSSLPMALPNGGLFIAPHTTSIQSNGQPFRGPPPRYSNGNHRGRLNGTSP</sequence>